<keyword evidence="4 10" id="KW-0677">Repeat</keyword>
<dbReference type="SUPFAM" id="SSF57783">
    <property type="entry name" value="Zinc beta-ribbon"/>
    <property type="match status" value="1"/>
</dbReference>
<feature type="domain" description="Cyclin-like" evidence="12">
    <location>
        <begin position="110"/>
        <end position="191"/>
    </location>
</feature>
<dbReference type="RefSeq" id="WP_321169527.1">
    <property type="nucleotide sequence ID" value="NZ_JANHGR010000001.1"/>
</dbReference>
<name>A0ABD6BMZ0_9EURY</name>
<dbReference type="Pfam" id="PF00382">
    <property type="entry name" value="TFIIB"/>
    <property type="match status" value="2"/>
</dbReference>
<dbReference type="Proteomes" id="UP001597139">
    <property type="component" value="Unassembled WGS sequence"/>
</dbReference>
<dbReference type="CDD" id="cd20549">
    <property type="entry name" value="CYCLIN_TFIIB_archaea_like_rpt1"/>
    <property type="match status" value="1"/>
</dbReference>
<sequence>MDEDELVRTDKGELVHEETGIIVEEENIDHGPEWRAFDHSERQNKSRVGSPMTQARHDKGLTTDIDWRDTDASGRQLSAEKRSRMQRLRTWQERIRTQESGERNLQQALAEIDRMASATGVPKSVREIACVIYRQALDRDLIRGRSIEGMGTASLMAACRQESIPRSLDDLTKVSRVERREIGRSYRYISEELSLSLKPVEPGQYIPRFSSELDLENTTQQKAAEIVQETTELGLHAGKSPTGFAAAAVYLASLVCSDQRTQREIADIADVTVVTIRNRYKEQMDALDLDVSF</sequence>
<evidence type="ECO:0000256" key="5">
    <source>
        <dbReference type="ARBA" id="ARBA00022771"/>
    </source>
</evidence>
<evidence type="ECO:0000256" key="9">
    <source>
        <dbReference type="ARBA" id="ARBA00053882"/>
    </source>
</evidence>
<dbReference type="GO" id="GO:0003700">
    <property type="term" value="F:DNA-binding transcription factor activity"/>
    <property type="evidence" value="ECO:0007669"/>
    <property type="project" value="UniProtKB-UniRule"/>
</dbReference>
<feature type="repeat" description="2" evidence="10">
    <location>
        <begin position="204"/>
        <end position="285"/>
    </location>
</feature>
<comment type="caution">
    <text evidence="13">The sequence shown here is derived from an EMBL/GenBank/DDBJ whole genome shotgun (WGS) entry which is preliminary data.</text>
</comment>
<dbReference type="FunFam" id="1.10.472.10:FF:000023">
    <property type="entry name" value="Transcription initiation factor IIB"/>
    <property type="match status" value="1"/>
</dbReference>
<dbReference type="InterPro" id="IPR036915">
    <property type="entry name" value="Cyclin-like_sf"/>
</dbReference>
<keyword evidence="14" id="KW-1185">Reference proteome</keyword>
<keyword evidence="7 10" id="KW-0805">Transcription regulation</keyword>
<dbReference type="SUPFAM" id="SSF47954">
    <property type="entry name" value="Cyclin-like"/>
    <property type="match status" value="2"/>
</dbReference>
<reference evidence="13 14" key="1">
    <citation type="journal article" date="2019" name="Int. J. Syst. Evol. Microbiol.">
        <title>The Global Catalogue of Microorganisms (GCM) 10K type strain sequencing project: providing services to taxonomists for standard genome sequencing and annotation.</title>
        <authorList>
            <consortium name="The Broad Institute Genomics Platform"/>
            <consortium name="The Broad Institute Genome Sequencing Center for Infectious Disease"/>
            <person name="Wu L."/>
            <person name="Ma J."/>
        </authorList>
    </citation>
    <scope>NUCLEOTIDE SEQUENCE [LARGE SCALE GENOMIC DNA]</scope>
    <source>
        <strain evidence="13 14">CGMCC 1.12859</strain>
    </source>
</reference>
<evidence type="ECO:0000256" key="4">
    <source>
        <dbReference type="ARBA" id="ARBA00022737"/>
    </source>
</evidence>
<evidence type="ECO:0000256" key="3">
    <source>
        <dbReference type="ARBA" id="ARBA00022723"/>
    </source>
</evidence>
<evidence type="ECO:0000259" key="12">
    <source>
        <dbReference type="SMART" id="SM00385"/>
    </source>
</evidence>
<evidence type="ECO:0000256" key="2">
    <source>
        <dbReference type="ARBA" id="ARBA00013932"/>
    </source>
</evidence>
<dbReference type="Gene3D" id="1.10.472.10">
    <property type="entry name" value="Cyclin-like"/>
    <property type="match status" value="1"/>
</dbReference>
<keyword evidence="8 10" id="KW-0804">Transcription</keyword>
<dbReference type="PROSITE" id="PS00782">
    <property type="entry name" value="TFIIB"/>
    <property type="match status" value="1"/>
</dbReference>
<feature type="domain" description="Cyclin-like" evidence="12">
    <location>
        <begin position="204"/>
        <end position="285"/>
    </location>
</feature>
<evidence type="ECO:0000256" key="1">
    <source>
        <dbReference type="ARBA" id="ARBA00010857"/>
    </source>
</evidence>
<dbReference type="CDD" id="cd20550">
    <property type="entry name" value="CYCLIN_TFIIB_archaea_like_rpt2"/>
    <property type="match status" value="1"/>
</dbReference>
<evidence type="ECO:0000256" key="6">
    <source>
        <dbReference type="ARBA" id="ARBA00022833"/>
    </source>
</evidence>
<dbReference type="PANTHER" id="PTHR11618">
    <property type="entry name" value="TRANSCRIPTION INITIATION FACTOR IIB-RELATED"/>
    <property type="match status" value="1"/>
</dbReference>
<protein>
    <recommendedName>
        <fullName evidence="2 10">Transcription initiation factor IIB</fullName>
        <shortName evidence="10">TFIIB</shortName>
    </recommendedName>
</protein>
<feature type="repeat" description="1" evidence="10">
    <location>
        <begin position="110"/>
        <end position="193"/>
    </location>
</feature>
<dbReference type="InterPro" id="IPR023484">
    <property type="entry name" value="TFIIB_arc"/>
</dbReference>
<evidence type="ECO:0000313" key="13">
    <source>
        <dbReference type="EMBL" id="MFD1566326.1"/>
    </source>
</evidence>
<dbReference type="Gene3D" id="1.10.472.170">
    <property type="match status" value="1"/>
</dbReference>
<feature type="region of interest" description="Disordered" evidence="11">
    <location>
        <begin position="21"/>
        <end position="60"/>
    </location>
</feature>
<dbReference type="HAMAP" id="MF_00383">
    <property type="entry name" value="TF2B_arch"/>
    <property type="match status" value="1"/>
</dbReference>
<dbReference type="PRINTS" id="PR00685">
    <property type="entry name" value="TIFACTORIIB"/>
</dbReference>
<comment type="function">
    <text evidence="9 10">Stabilizes TBP binding to an archaeal box-A promoter. Also responsible for recruiting RNA polymerase II to the pre-initiation complex (DNA-TBP-TFIIB).</text>
</comment>
<dbReference type="SMART" id="SM00385">
    <property type="entry name" value="CYCLIN"/>
    <property type="match status" value="2"/>
</dbReference>
<dbReference type="InterPro" id="IPR013763">
    <property type="entry name" value="Cyclin-like_dom"/>
</dbReference>
<keyword evidence="6" id="KW-0862">Zinc</keyword>
<dbReference type="NCBIfam" id="NF001658">
    <property type="entry name" value="PRK00423.1"/>
    <property type="match status" value="1"/>
</dbReference>
<proteinExistence type="inferred from homology"/>
<dbReference type="InterPro" id="IPR000812">
    <property type="entry name" value="TFIIB"/>
</dbReference>
<dbReference type="AlphaFoldDB" id="A0ABD6BMZ0"/>
<gene>
    <name evidence="10" type="primary">tfb</name>
    <name evidence="13" type="ORF">ACFSAU_02380</name>
</gene>
<dbReference type="FunFam" id="1.10.472.170:FF:000001">
    <property type="entry name" value="Transcription initiation factor IIB"/>
    <property type="match status" value="1"/>
</dbReference>
<comment type="similarity">
    <text evidence="1 10">Belongs to the TFIIB family.</text>
</comment>
<evidence type="ECO:0000256" key="8">
    <source>
        <dbReference type="ARBA" id="ARBA00023163"/>
    </source>
</evidence>
<accession>A0ABD6BMZ0</accession>
<organism evidence="13 14">
    <name type="scientific">Halolamina litorea</name>
    <dbReference type="NCBI Taxonomy" id="1515593"/>
    <lineage>
        <taxon>Archaea</taxon>
        <taxon>Methanobacteriati</taxon>
        <taxon>Methanobacteriota</taxon>
        <taxon>Stenosarchaea group</taxon>
        <taxon>Halobacteria</taxon>
        <taxon>Halobacteriales</taxon>
        <taxon>Haloferacaceae</taxon>
    </lineage>
</organism>
<dbReference type="GO" id="GO:0006352">
    <property type="term" value="P:DNA-templated transcription initiation"/>
    <property type="evidence" value="ECO:0007669"/>
    <property type="project" value="UniProtKB-UniRule"/>
</dbReference>
<evidence type="ECO:0000256" key="10">
    <source>
        <dbReference type="HAMAP-Rule" id="MF_00383"/>
    </source>
</evidence>
<dbReference type="EMBL" id="JBHUCZ010000001">
    <property type="protein sequence ID" value="MFD1566326.1"/>
    <property type="molecule type" value="Genomic_DNA"/>
</dbReference>
<dbReference type="GO" id="GO:0008270">
    <property type="term" value="F:zinc ion binding"/>
    <property type="evidence" value="ECO:0007669"/>
    <property type="project" value="UniProtKB-KW"/>
</dbReference>
<keyword evidence="5" id="KW-0863">Zinc-finger</keyword>
<evidence type="ECO:0000256" key="11">
    <source>
        <dbReference type="SAM" id="MobiDB-lite"/>
    </source>
</evidence>
<evidence type="ECO:0000313" key="14">
    <source>
        <dbReference type="Proteomes" id="UP001597139"/>
    </source>
</evidence>
<dbReference type="InterPro" id="IPR023486">
    <property type="entry name" value="TFIIB_CS"/>
</dbReference>
<comment type="caution">
    <text evidence="10">Lacks conserved residue(s) required for the propagation of feature annotation.</text>
</comment>
<feature type="compositionally biased region" description="Basic and acidic residues" evidence="11">
    <location>
        <begin position="28"/>
        <end position="44"/>
    </location>
</feature>
<dbReference type="PANTHER" id="PTHR11618:SF13">
    <property type="entry name" value="TRANSCRIPTION INITIATION FACTOR IIB"/>
    <property type="match status" value="1"/>
</dbReference>
<dbReference type="InterPro" id="IPR013150">
    <property type="entry name" value="TFIIB_cyclin"/>
</dbReference>
<evidence type="ECO:0000256" key="7">
    <source>
        <dbReference type="ARBA" id="ARBA00023015"/>
    </source>
</evidence>
<keyword evidence="3" id="KW-0479">Metal-binding</keyword>